<accession>A0A7V4LD74</accession>
<dbReference type="InterPro" id="IPR036388">
    <property type="entry name" value="WH-like_DNA-bd_sf"/>
</dbReference>
<comment type="similarity">
    <text evidence="1 2">Belongs to the UPF0251 family.</text>
</comment>
<sequence length="131" mass="14677">MPRPKKCRWVKQEPGVTFFKPQGIPLRGLEQVVLTVDELEALRLADFLNMSHEEAAQHLKVSRPTVTRMLARAHQLIADALVHGKAIRIEGGDYTLETCTCPKCEEGWASRGEAEKPEVCETCKPAEPLDK</sequence>
<evidence type="ECO:0000256" key="2">
    <source>
        <dbReference type="HAMAP-Rule" id="MF_00674"/>
    </source>
</evidence>
<dbReference type="EMBL" id="DSXI01000508">
    <property type="protein sequence ID" value="HGS05775.1"/>
    <property type="molecule type" value="Genomic_DNA"/>
</dbReference>
<dbReference type="InterPro" id="IPR002852">
    <property type="entry name" value="UPF0251"/>
</dbReference>
<dbReference type="InterPro" id="IPR013324">
    <property type="entry name" value="RNA_pol_sigma_r3/r4-like"/>
</dbReference>
<dbReference type="Pfam" id="PF02001">
    <property type="entry name" value="DUF134"/>
    <property type="match status" value="1"/>
</dbReference>
<dbReference type="AlphaFoldDB" id="A0A7V4LD74"/>
<dbReference type="Gene3D" id="1.10.10.10">
    <property type="entry name" value="Winged helix-like DNA-binding domain superfamily/Winged helix DNA-binding domain"/>
    <property type="match status" value="1"/>
</dbReference>
<evidence type="ECO:0000256" key="1">
    <source>
        <dbReference type="ARBA" id="ARBA00009350"/>
    </source>
</evidence>
<dbReference type="SUPFAM" id="SSF88659">
    <property type="entry name" value="Sigma3 and sigma4 domains of RNA polymerase sigma factors"/>
    <property type="match status" value="1"/>
</dbReference>
<proteinExistence type="inferred from homology"/>
<evidence type="ECO:0000313" key="3">
    <source>
        <dbReference type="EMBL" id="HGS05775.1"/>
    </source>
</evidence>
<dbReference type="PANTHER" id="PTHR37478">
    <property type="match status" value="1"/>
</dbReference>
<gene>
    <name evidence="3" type="ORF">ENT08_08595</name>
</gene>
<name>A0A7V4LD74_9BACT</name>
<comment type="caution">
    <text evidence="3">The sequence shown here is derived from an EMBL/GenBank/DDBJ whole genome shotgun (WGS) entry which is preliminary data.</text>
</comment>
<reference evidence="3" key="1">
    <citation type="journal article" date="2020" name="mSystems">
        <title>Genome- and Community-Level Interaction Insights into Carbon Utilization and Element Cycling Functions of Hydrothermarchaeota in Hydrothermal Sediment.</title>
        <authorList>
            <person name="Zhou Z."/>
            <person name="Liu Y."/>
            <person name="Xu W."/>
            <person name="Pan J."/>
            <person name="Luo Z.H."/>
            <person name="Li M."/>
        </authorList>
    </citation>
    <scope>NUCLEOTIDE SEQUENCE [LARGE SCALE GENOMIC DNA]</scope>
    <source>
        <strain evidence="3">SpSt-548</strain>
    </source>
</reference>
<protein>
    <recommendedName>
        <fullName evidence="2">UPF0251 protein ENT08_08595</fullName>
    </recommendedName>
</protein>
<organism evidence="3">
    <name type="scientific">Desulfobacca acetoxidans</name>
    <dbReference type="NCBI Taxonomy" id="60893"/>
    <lineage>
        <taxon>Bacteria</taxon>
        <taxon>Pseudomonadati</taxon>
        <taxon>Thermodesulfobacteriota</taxon>
        <taxon>Desulfobaccia</taxon>
        <taxon>Desulfobaccales</taxon>
        <taxon>Desulfobaccaceae</taxon>
        <taxon>Desulfobacca</taxon>
    </lineage>
</organism>
<dbReference type="HAMAP" id="MF_00674">
    <property type="entry name" value="UPF0251"/>
    <property type="match status" value="1"/>
</dbReference>
<dbReference type="PANTHER" id="PTHR37478:SF2">
    <property type="entry name" value="UPF0251 PROTEIN TK0562"/>
    <property type="match status" value="1"/>
</dbReference>